<proteinExistence type="predicted"/>
<evidence type="ECO:0000313" key="2">
    <source>
        <dbReference type="Proteomes" id="UP000583279"/>
    </source>
</evidence>
<dbReference type="AlphaFoldDB" id="A0A7Y1LC74"/>
<dbReference type="RefSeq" id="WP_137204981.1">
    <property type="nucleotide sequence ID" value="NZ_JAAQYK010000002.1"/>
</dbReference>
<dbReference type="SUPFAM" id="SSF69279">
    <property type="entry name" value="Phage tail proteins"/>
    <property type="match status" value="1"/>
</dbReference>
<reference evidence="1 2" key="1">
    <citation type="journal article" date="2020" name="Front. Microbiol.">
        <title>Genetic Organization of the aprX-lipA2 Operon Affects the Proteolytic Potential of Pseudomonas Species in Milk.</title>
        <authorList>
            <person name="Maier C."/>
            <person name="Huptas C."/>
            <person name="von Neubeck M."/>
            <person name="Scherer S."/>
            <person name="Wenning M."/>
            <person name="Lucking G."/>
        </authorList>
    </citation>
    <scope>NUCLEOTIDE SEQUENCE [LARGE SCALE GENOMIC DNA]</scope>
    <source>
        <strain evidence="1 2">WS 4997</strain>
    </source>
</reference>
<accession>A0A7Y1LC74</accession>
<sequence>MAQGFTPIVEFYGANAALLNQRLMHWSHTDAAGIETDRLELTLNIEGLEGLPSLSGKIGLRVGYKETGLVEKGEFVITQRTPVLFPMRLMIVATAAPFSVVDKSGYRQRRSASHGPTTLGALFRQLVSRHGFSPRVAPTLDGIAIEHIDQSNESDMAFITRLAKRYNAVTKPFNELYVLAEAGQAKSLTGQLLPEVKLSVTHDNRPGNQAFITAKLDEKSRSKYMGSRVSWWDAAAGKQRVVQVGIAPFKTLRQPCQNEAEARAVAEGELRRVGREGLKLQIDCPGNPLLAAEGLLMLDDTWPVYMQGRWSITKVTHVGDPATGYRSSIIAGGLAEQA</sequence>
<evidence type="ECO:0000313" key="1">
    <source>
        <dbReference type="EMBL" id="NNA43445.1"/>
    </source>
</evidence>
<name>A0A7Y1LC74_9PSED</name>
<comment type="caution">
    <text evidence="1">The sequence shown here is derived from an EMBL/GenBank/DDBJ whole genome shotgun (WGS) entry which is preliminary data.</text>
</comment>
<gene>
    <name evidence="1" type="ORF">HBO18_04800</name>
</gene>
<dbReference type="Proteomes" id="UP000583279">
    <property type="component" value="Unassembled WGS sequence"/>
</dbReference>
<protein>
    <submittedName>
        <fullName evidence="1">Phage late control D family protein</fullName>
    </submittedName>
</protein>
<dbReference type="EMBL" id="JAAQYK010000002">
    <property type="protein sequence ID" value="NNA43445.1"/>
    <property type="molecule type" value="Genomic_DNA"/>
</dbReference>
<organism evidence="1 2">
    <name type="scientific">Pseudomonas lactis</name>
    <dbReference type="NCBI Taxonomy" id="1615674"/>
    <lineage>
        <taxon>Bacteria</taxon>
        <taxon>Pseudomonadati</taxon>
        <taxon>Pseudomonadota</taxon>
        <taxon>Gammaproteobacteria</taxon>
        <taxon>Pseudomonadales</taxon>
        <taxon>Pseudomonadaceae</taxon>
        <taxon>Pseudomonas</taxon>
    </lineage>
</organism>